<sequence length="234" mass="25119">MNDDNRPLPQGWIKDFDPQYNRPFYVNTNVEPPVSIWVHPLDDPSYNQQSKSSFAPPAGPPPEAAGGSPYSSSHNSPMPQPGSNSPMPPPQQTRQSKSSKFKSMLGLGSSGSSKPSYGQNYAGYGQPQQYGSSYSQQQPYMQPQQGYMQPQQSYMQPQQPMYVQQPVGGGRRMGGGMGSMLPMAGGLGAGMLGGAFLAHEFDESQQDAYQDGYQDGADGDYGGGDFGGGDMGDF</sequence>
<feature type="region of interest" description="Disordered" evidence="1">
    <location>
        <begin position="1"/>
        <end position="156"/>
    </location>
</feature>
<dbReference type="Proteomes" id="UP000309601">
    <property type="component" value="Unassembled WGS sequence"/>
</dbReference>
<dbReference type="SUPFAM" id="SSF51045">
    <property type="entry name" value="WW domain"/>
    <property type="match status" value="1"/>
</dbReference>
<feature type="region of interest" description="Disordered" evidence="1">
    <location>
        <begin position="209"/>
        <end position="234"/>
    </location>
</feature>
<name>A0AB38MCC0_9BASI</name>
<evidence type="ECO:0000313" key="4">
    <source>
        <dbReference type="EMBL" id="TIC65542.1"/>
    </source>
</evidence>
<reference evidence="5 6" key="1">
    <citation type="submission" date="2019-03" db="EMBL/GenBank/DDBJ databases">
        <title>Sequencing 25 genomes of Wallemia mellicola.</title>
        <authorList>
            <person name="Gostincar C."/>
        </authorList>
    </citation>
    <scope>NUCLEOTIDE SEQUENCE [LARGE SCALE GENOMIC DNA]</scope>
    <source>
        <strain evidence="4 6">EXF-1274</strain>
        <strain evidence="3 5">EXF-1277</strain>
    </source>
</reference>
<feature type="domain" description="WW" evidence="2">
    <location>
        <begin position="7"/>
        <end position="42"/>
    </location>
</feature>
<dbReference type="SMART" id="SM00456">
    <property type="entry name" value="WW"/>
    <property type="match status" value="1"/>
</dbReference>
<evidence type="ECO:0000256" key="1">
    <source>
        <dbReference type="SAM" id="MobiDB-lite"/>
    </source>
</evidence>
<dbReference type="EMBL" id="SPRW01000020">
    <property type="protein sequence ID" value="TIC65542.1"/>
    <property type="molecule type" value="Genomic_DNA"/>
</dbReference>
<dbReference type="InterPro" id="IPR001202">
    <property type="entry name" value="WW_dom"/>
</dbReference>
<gene>
    <name evidence="4" type="ORF">E3Q02_02157</name>
    <name evidence="3" type="ORF">E3Q03_04302</name>
</gene>
<protein>
    <recommendedName>
        <fullName evidence="2">WW domain-containing protein</fullName>
    </recommendedName>
</protein>
<feature type="compositionally biased region" description="Low complexity" evidence="1">
    <location>
        <begin position="64"/>
        <end position="85"/>
    </location>
</feature>
<feature type="compositionally biased region" description="Low complexity" evidence="1">
    <location>
        <begin position="96"/>
        <end position="156"/>
    </location>
</feature>
<organism evidence="4 6">
    <name type="scientific">Wallemia mellicola</name>
    <dbReference type="NCBI Taxonomy" id="1708541"/>
    <lineage>
        <taxon>Eukaryota</taxon>
        <taxon>Fungi</taxon>
        <taxon>Dikarya</taxon>
        <taxon>Basidiomycota</taxon>
        <taxon>Wallemiomycotina</taxon>
        <taxon>Wallemiomycetes</taxon>
        <taxon>Wallemiales</taxon>
        <taxon>Wallemiaceae</taxon>
        <taxon>Wallemia</taxon>
    </lineage>
</organism>
<proteinExistence type="predicted"/>
<comment type="caution">
    <text evidence="4">The sequence shown here is derived from an EMBL/GenBank/DDBJ whole genome shotgun (WGS) entry which is preliminary data.</text>
</comment>
<dbReference type="InterPro" id="IPR036020">
    <property type="entry name" value="WW_dom_sf"/>
</dbReference>
<evidence type="ECO:0000313" key="6">
    <source>
        <dbReference type="Proteomes" id="UP000309601"/>
    </source>
</evidence>
<feature type="compositionally biased region" description="Gly residues" evidence="1">
    <location>
        <begin position="219"/>
        <end position="234"/>
    </location>
</feature>
<accession>A0AB38MCC0</accession>
<dbReference type="EMBL" id="SPRV01000092">
    <property type="protein sequence ID" value="TIC58404.1"/>
    <property type="molecule type" value="Genomic_DNA"/>
</dbReference>
<evidence type="ECO:0000313" key="5">
    <source>
        <dbReference type="Proteomes" id="UP000305362"/>
    </source>
</evidence>
<dbReference type="Gene3D" id="2.20.70.10">
    <property type="match status" value="1"/>
</dbReference>
<evidence type="ECO:0000259" key="2">
    <source>
        <dbReference type="SMART" id="SM00456"/>
    </source>
</evidence>
<dbReference type="AlphaFoldDB" id="A0AB38MCC0"/>
<dbReference type="Proteomes" id="UP000305362">
    <property type="component" value="Unassembled WGS sequence"/>
</dbReference>
<evidence type="ECO:0000313" key="3">
    <source>
        <dbReference type="EMBL" id="TIC58404.1"/>
    </source>
</evidence>